<sequence length="216" mass="24436">MVIRTAWNVGAGLVHRRLAKGSIKPGMGVLYPAVWRARPGFLDCDINLHLNNASYLFNMELARWHFCAVTGILDFAVTNRRTFLVASQAIRYRYAIQPFRPYEIRSQVVYWDDSWAYFLHQFQCPTTGKLYAEGLTRAVVKQGNERVAPEQLYAELGVSLDPPTKMPAIVEEFLAWDTASKDSMEAATEVGQIESASRPRGLWATLTRSMNLPFSS</sequence>
<comment type="caution">
    <text evidence="1">The sequence shown here is derived from an EMBL/GenBank/DDBJ whole genome shotgun (WGS) entry which is preliminary data.</text>
</comment>
<organism evidence="1 2">
    <name type="scientific">Lagenidium giganteum</name>
    <dbReference type="NCBI Taxonomy" id="4803"/>
    <lineage>
        <taxon>Eukaryota</taxon>
        <taxon>Sar</taxon>
        <taxon>Stramenopiles</taxon>
        <taxon>Oomycota</taxon>
        <taxon>Peronosporomycetes</taxon>
        <taxon>Pythiales</taxon>
        <taxon>Pythiaceae</taxon>
    </lineage>
</organism>
<dbReference type="PANTHER" id="PTHR12475">
    <property type="match status" value="1"/>
</dbReference>
<dbReference type="Pfam" id="PF13279">
    <property type="entry name" value="4HBT_2"/>
    <property type="match status" value="1"/>
</dbReference>
<dbReference type="Proteomes" id="UP001146120">
    <property type="component" value="Unassembled WGS sequence"/>
</dbReference>
<evidence type="ECO:0000313" key="2">
    <source>
        <dbReference type="Proteomes" id="UP001146120"/>
    </source>
</evidence>
<gene>
    <name evidence="1" type="ORF">N0F65_006594</name>
</gene>
<reference evidence="1" key="2">
    <citation type="journal article" date="2023" name="Microbiol Resour">
        <title>Decontamination and Annotation of the Draft Genome Sequence of the Oomycete Lagenidium giganteum ARSEF 373.</title>
        <authorList>
            <person name="Morgan W.R."/>
            <person name="Tartar A."/>
        </authorList>
    </citation>
    <scope>NUCLEOTIDE SEQUENCE</scope>
    <source>
        <strain evidence="1">ARSEF 373</strain>
    </source>
</reference>
<dbReference type="SUPFAM" id="SSF54637">
    <property type="entry name" value="Thioesterase/thiol ester dehydrase-isomerase"/>
    <property type="match status" value="1"/>
</dbReference>
<dbReference type="InterPro" id="IPR051490">
    <property type="entry name" value="THEM6_lcsJ_thioesterase"/>
</dbReference>
<evidence type="ECO:0000313" key="1">
    <source>
        <dbReference type="EMBL" id="DBA02804.1"/>
    </source>
</evidence>
<dbReference type="Gene3D" id="3.10.129.10">
    <property type="entry name" value="Hotdog Thioesterase"/>
    <property type="match status" value="1"/>
</dbReference>
<dbReference type="AlphaFoldDB" id="A0AAV2ZBR8"/>
<dbReference type="EMBL" id="DAKRPA010000026">
    <property type="protein sequence ID" value="DBA02804.1"/>
    <property type="molecule type" value="Genomic_DNA"/>
</dbReference>
<proteinExistence type="predicted"/>
<evidence type="ECO:0008006" key="3">
    <source>
        <dbReference type="Google" id="ProtNLM"/>
    </source>
</evidence>
<name>A0AAV2ZBR8_9STRA</name>
<dbReference type="PANTHER" id="PTHR12475:SF4">
    <property type="entry name" value="PROTEIN THEM6"/>
    <property type="match status" value="1"/>
</dbReference>
<accession>A0AAV2ZBR8</accession>
<keyword evidence="2" id="KW-1185">Reference proteome</keyword>
<reference evidence="1" key="1">
    <citation type="submission" date="2022-11" db="EMBL/GenBank/DDBJ databases">
        <authorList>
            <person name="Morgan W.R."/>
            <person name="Tartar A."/>
        </authorList>
    </citation>
    <scope>NUCLEOTIDE SEQUENCE</scope>
    <source>
        <strain evidence="1">ARSEF 373</strain>
    </source>
</reference>
<protein>
    <recommendedName>
        <fullName evidence="3">Thioesterase</fullName>
    </recommendedName>
</protein>
<dbReference type="CDD" id="cd00586">
    <property type="entry name" value="4HBT"/>
    <property type="match status" value="1"/>
</dbReference>
<dbReference type="InterPro" id="IPR029069">
    <property type="entry name" value="HotDog_dom_sf"/>
</dbReference>